<dbReference type="EMBL" id="CAADIC010000019">
    <property type="protein sequence ID" value="VFR35333.1"/>
    <property type="molecule type" value="Genomic_DNA"/>
</dbReference>
<dbReference type="AlphaFoldDB" id="A0A484T2Y7"/>
<protein>
    <recommendedName>
        <fullName evidence="4">Glycosyltransferase</fullName>
    </recommendedName>
</protein>
<evidence type="ECO:0008006" key="4">
    <source>
        <dbReference type="Google" id="ProtNLM"/>
    </source>
</evidence>
<dbReference type="Pfam" id="PF13692">
    <property type="entry name" value="Glyco_trans_1_4"/>
    <property type="match status" value="1"/>
</dbReference>
<dbReference type="EMBL" id="CAADIJ010000011">
    <property type="protein sequence ID" value="VFR69524.1"/>
    <property type="molecule type" value="Genomic_DNA"/>
</dbReference>
<name>A0A484T2Y7_9ZZZZ</name>
<evidence type="ECO:0000313" key="2">
    <source>
        <dbReference type="EMBL" id="VFR69524.1"/>
    </source>
</evidence>
<gene>
    <name evidence="1" type="ORF">ANDA3_3904</name>
    <name evidence="3" type="ORF">DAR2_3755</name>
    <name evidence="2" type="ORF">DAR3_4021</name>
</gene>
<evidence type="ECO:0000313" key="3">
    <source>
        <dbReference type="EMBL" id="VFR72799.1"/>
    </source>
</evidence>
<proteinExistence type="predicted"/>
<accession>A0A484T2Y7</accession>
<evidence type="ECO:0000313" key="1">
    <source>
        <dbReference type="EMBL" id="VFR35333.1"/>
    </source>
</evidence>
<dbReference type="SUPFAM" id="SSF53756">
    <property type="entry name" value="UDP-Glycosyltransferase/glycogen phosphorylase"/>
    <property type="match status" value="1"/>
</dbReference>
<dbReference type="Gene3D" id="3.40.50.2000">
    <property type="entry name" value="Glycogen Phosphorylase B"/>
    <property type="match status" value="1"/>
</dbReference>
<sequence length="124" mass="13744">MFRPLTIEDAQVQEFFAASDVVVAPYLATLNSGVALLAATFRRLVVAPRQGAMAEVFAGDDALLYDPDSERGLYDAMRKALVHQVDGASLDGLLMRHRPRQISTVFFARLRERLDLAEYSRDGA</sequence>
<reference evidence="2" key="1">
    <citation type="submission" date="2019-03" db="EMBL/GenBank/DDBJ databases">
        <authorList>
            <person name="Danneels B."/>
        </authorList>
    </citation>
    <scope>NUCLEOTIDE SEQUENCE</scope>
</reference>
<organism evidence="2">
    <name type="scientific">plant metagenome</name>
    <dbReference type="NCBI Taxonomy" id="1297885"/>
    <lineage>
        <taxon>unclassified sequences</taxon>
        <taxon>metagenomes</taxon>
        <taxon>organismal metagenomes</taxon>
    </lineage>
</organism>
<dbReference type="EMBL" id="CAADIL010000016">
    <property type="protein sequence ID" value="VFR72799.1"/>
    <property type="molecule type" value="Genomic_DNA"/>
</dbReference>